<feature type="domain" description="PAC" evidence="6">
    <location>
        <begin position="246"/>
        <end position="301"/>
    </location>
</feature>
<accession>A0A6A6A3R1</accession>
<dbReference type="InterPro" id="IPR058846">
    <property type="entry name" value="PAS-like"/>
</dbReference>
<sequence length="933" mass="104689">MPPNEGDTRPTLLDLETLEADPAPTFVIKSGSSGVGVLEFDFLFCNEAFRKSGLRDVVLAQDDPTLLFRSWTYALGNYKQEFEFAERIWSAKTTGHSGTWKIIKVVKDVSKEQHQGNGNRPETSASIDAGLRAGEQSSVYRRSKDDVMKKIQHSRTNELGNMFIPPENFTARWESIQTMMEMSDVGVFEYSPEGKLIHANEAWYRLSSHPRDLPAHVEFSFMQLVYPEDQTLVLTMWNELVSGNPVTFEMRWSSSADTVTSAQWVLSSCVPVLDDQGNVVSIAGNTIDINAQKKSQEVIQARVEALEQVRLSELKFERFAQLSPTAIYIFVPKTGMTFCNDQFLELTGLSRGEPGQADWLKVIAEEDVQAVNAYWAAIVEGKKSDSMQFRLRTTWINQDGARSNIWVESSSHQELDESGNVISIMGTLFDISQFKWAESFQQQRIQEALEAKRQQENFIDMTSHELRNPLSAVVQCADSVINTLKSTTLFDNDTSGIREDLTESLQTIVQCSIHQKRVIDDVLTLSKLDSELTVISPTRVHPVAVVSDAMKLFDAECGHAKIKLEFKEDETLREFRTAMLDPSRLLQIFFNLLTNAIKFTKDRPTRKITVTIGGSWTRPPKCWQNISFTNHDTPETDILDGPEWGTGRKAYLWIQVTDTGCGMTLDEQTKLFSRFSQATPRTHVKYGGSGLGLFISKSLAALQGGAIGVHSESNVGSNFAFFIGTRIVDPPAGLETRARPELSRIVSTDDAMRAVKLNVLIVEDNLVNQKVLRKQLLRFGWDVSVAGNGQEAVDWLKESVYWQENNSQQEDADTISTEAQEDPSPYSATKHPLDIILMDIEMPIMDGLTCTRLIREYEQLGLLAPPRPMHSSTTDGTRKVPRLPILAVSANARPEQVEQAIAGGMDDAISKPFRIPELWPKIRGLVERLAEQQ</sequence>
<dbReference type="Gene3D" id="3.40.50.2300">
    <property type="match status" value="1"/>
</dbReference>
<dbReference type="Proteomes" id="UP000799771">
    <property type="component" value="Unassembled WGS sequence"/>
</dbReference>
<dbReference type="PROSITE" id="PS50110">
    <property type="entry name" value="RESPONSE_REGULATORY"/>
    <property type="match status" value="1"/>
</dbReference>
<protein>
    <recommendedName>
        <fullName evidence="9">Histidine kinase HHK8p</fullName>
    </recommendedName>
</protein>
<dbReference type="SUPFAM" id="SSF55785">
    <property type="entry name" value="PYP-like sensor domain (PAS domain)"/>
    <property type="match status" value="2"/>
</dbReference>
<organism evidence="7 8">
    <name type="scientific">Dothidotthia symphoricarpi CBS 119687</name>
    <dbReference type="NCBI Taxonomy" id="1392245"/>
    <lineage>
        <taxon>Eukaryota</taxon>
        <taxon>Fungi</taxon>
        <taxon>Dikarya</taxon>
        <taxon>Ascomycota</taxon>
        <taxon>Pezizomycotina</taxon>
        <taxon>Dothideomycetes</taxon>
        <taxon>Pleosporomycetidae</taxon>
        <taxon>Pleosporales</taxon>
        <taxon>Dothidotthiaceae</taxon>
        <taxon>Dothidotthia</taxon>
    </lineage>
</organism>
<dbReference type="OrthoDB" id="303614at2759"/>
<feature type="compositionally biased region" description="Polar residues" evidence="3">
    <location>
        <begin position="806"/>
        <end position="818"/>
    </location>
</feature>
<proteinExistence type="predicted"/>
<dbReference type="PANTHER" id="PTHR43719">
    <property type="entry name" value="TWO-COMPONENT HISTIDINE KINASE"/>
    <property type="match status" value="1"/>
</dbReference>
<dbReference type="GO" id="GO:0000155">
    <property type="term" value="F:phosphorelay sensor kinase activity"/>
    <property type="evidence" value="ECO:0007669"/>
    <property type="project" value="InterPro"/>
</dbReference>
<evidence type="ECO:0000313" key="7">
    <source>
        <dbReference type="EMBL" id="KAF2125221.1"/>
    </source>
</evidence>
<dbReference type="SUPFAM" id="SSF52172">
    <property type="entry name" value="CheY-like"/>
    <property type="match status" value="1"/>
</dbReference>
<dbReference type="InterPro" id="IPR050956">
    <property type="entry name" value="2C_system_His_kinase"/>
</dbReference>
<dbReference type="Gene3D" id="3.30.565.10">
    <property type="entry name" value="Histidine kinase-like ATPase, C-terminal domain"/>
    <property type="match status" value="1"/>
</dbReference>
<dbReference type="InterPro" id="IPR035965">
    <property type="entry name" value="PAS-like_dom_sf"/>
</dbReference>
<evidence type="ECO:0000259" key="6">
    <source>
        <dbReference type="PROSITE" id="PS50113"/>
    </source>
</evidence>
<dbReference type="NCBIfam" id="TIGR00229">
    <property type="entry name" value="sensory_box"/>
    <property type="match status" value="1"/>
</dbReference>
<dbReference type="Pfam" id="PF13188">
    <property type="entry name" value="PAS_8"/>
    <property type="match status" value="1"/>
</dbReference>
<dbReference type="CDD" id="cd00082">
    <property type="entry name" value="HisKA"/>
    <property type="match status" value="1"/>
</dbReference>
<feature type="domain" description="PAC" evidence="6">
    <location>
        <begin position="385"/>
        <end position="443"/>
    </location>
</feature>
<dbReference type="InterPro" id="IPR011006">
    <property type="entry name" value="CheY-like_superfamily"/>
</dbReference>
<dbReference type="Pfam" id="PF13426">
    <property type="entry name" value="PAS_9"/>
    <property type="match status" value="1"/>
</dbReference>
<dbReference type="PRINTS" id="PR00344">
    <property type="entry name" value="BCTRLSENSOR"/>
</dbReference>
<evidence type="ECO:0000259" key="4">
    <source>
        <dbReference type="PROSITE" id="PS50109"/>
    </source>
</evidence>
<dbReference type="SUPFAM" id="SSF47384">
    <property type="entry name" value="Homodimeric domain of signal transducing histidine kinase"/>
    <property type="match status" value="1"/>
</dbReference>
<keyword evidence="1 2" id="KW-0597">Phosphoprotein</keyword>
<feature type="region of interest" description="Disordered" evidence="3">
    <location>
        <begin position="806"/>
        <end position="828"/>
    </location>
</feature>
<feature type="modified residue" description="4-aspartylphosphate" evidence="2">
    <location>
        <position position="839"/>
    </location>
</feature>
<dbReference type="InterPro" id="IPR003661">
    <property type="entry name" value="HisK_dim/P_dom"/>
</dbReference>
<dbReference type="InterPro" id="IPR036097">
    <property type="entry name" value="HisK_dim/P_sf"/>
</dbReference>
<dbReference type="EMBL" id="ML977517">
    <property type="protein sequence ID" value="KAF2125221.1"/>
    <property type="molecule type" value="Genomic_DNA"/>
</dbReference>
<dbReference type="CDD" id="cd00130">
    <property type="entry name" value="PAS"/>
    <property type="match status" value="2"/>
</dbReference>
<dbReference type="InterPro" id="IPR000700">
    <property type="entry name" value="PAS-assoc_C"/>
</dbReference>
<dbReference type="SMART" id="SM00387">
    <property type="entry name" value="HATPase_c"/>
    <property type="match status" value="1"/>
</dbReference>
<dbReference type="CDD" id="cd17546">
    <property type="entry name" value="REC_hyHK_CKI1_RcsC-like"/>
    <property type="match status" value="1"/>
</dbReference>
<dbReference type="SMART" id="SM00091">
    <property type="entry name" value="PAS"/>
    <property type="match status" value="2"/>
</dbReference>
<dbReference type="Pfam" id="PF26131">
    <property type="entry name" value="PAS-like"/>
    <property type="match status" value="1"/>
</dbReference>
<reference evidence="7" key="1">
    <citation type="journal article" date="2020" name="Stud. Mycol.">
        <title>101 Dothideomycetes genomes: a test case for predicting lifestyles and emergence of pathogens.</title>
        <authorList>
            <person name="Haridas S."/>
            <person name="Albert R."/>
            <person name="Binder M."/>
            <person name="Bloem J."/>
            <person name="Labutti K."/>
            <person name="Salamov A."/>
            <person name="Andreopoulos B."/>
            <person name="Baker S."/>
            <person name="Barry K."/>
            <person name="Bills G."/>
            <person name="Bluhm B."/>
            <person name="Cannon C."/>
            <person name="Castanera R."/>
            <person name="Culley D."/>
            <person name="Daum C."/>
            <person name="Ezra D."/>
            <person name="Gonzalez J."/>
            <person name="Henrissat B."/>
            <person name="Kuo A."/>
            <person name="Liang C."/>
            <person name="Lipzen A."/>
            <person name="Lutzoni F."/>
            <person name="Magnuson J."/>
            <person name="Mondo S."/>
            <person name="Nolan M."/>
            <person name="Ohm R."/>
            <person name="Pangilinan J."/>
            <person name="Park H.-J."/>
            <person name="Ramirez L."/>
            <person name="Alfaro M."/>
            <person name="Sun H."/>
            <person name="Tritt A."/>
            <person name="Yoshinaga Y."/>
            <person name="Zwiers L.-H."/>
            <person name="Turgeon B."/>
            <person name="Goodwin S."/>
            <person name="Spatafora J."/>
            <person name="Crous P."/>
            <person name="Grigoriev I."/>
        </authorList>
    </citation>
    <scope>NUCLEOTIDE SEQUENCE</scope>
    <source>
        <strain evidence="7">CBS 119687</strain>
    </source>
</reference>
<dbReference type="PROSITE" id="PS50109">
    <property type="entry name" value="HIS_KIN"/>
    <property type="match status" value="1"/>
</dbReference>
<dbReference type="SUPFAM" id="SSF55874">
    <property type="entry name" value="ATPase domain of HSP90 chaperone/DNA topoisomerase II/histidine kinase"/>
    <property type="match status" value="1"/>
</dbReference>
<dbReference type="AlphaFoldDB" id="A0A6A6A3R1"/>
<dbReference type="InterPro" id="IPR003594">
    <property type="entry name" value="HATPase_dom"/>
</dbReference>
<keyword evidence="8" id="KW-1185">Reference proteome</keyword>
<dbReference type="GeneID" id="54404762"/>
<dbReference type="SMART" id="SM00448">
    <property type="entry name" value="REC"/>
    <property type="match status" value="1"/>
</dbReference>
<dbReference type="PROSITE" id="PS50113">
    <property type="entry name" value="PAC"/>
    <property type="match status" value="2"/>
</dbReference>
<dbReference type="InterPro" id="IPR004358">
    <property type="entry name" value="Sig_transdc_His_kin-like_C"/>
</dbReference>
<evidence type="ECO:0008006" key="9">
    <source>
        <dbReference type="Google" id="ProtNLM"/>
    </source>
</evidence>
<dbReference type="InterPro" id="IPR036890">
    <property type="entry name" value="HATPase_C_sf"/>
</dbReference>
<dbReference type="Pfam" id="PF02518">
    <property type="entry name" value="HATPase_c"/>
    <property type="match status" value="1"/>
</dbReference>
<feature type="domain" description="Histidine kinase" evidence="4">
    <location>
        <begin position="461"/>
        <end position="727"/>
    </location>
</feature>
<dbReference type="RefSeq" id="XP_033519613.1">
    <property type="nucleotide sequence ID" value="XM_033664330.1"/>
</dbReference>
<evidence type="ECO:0000256" key="3">
    <source>
        <dbReference type="SAM" id="MobiDB-lite"/>
    </source>
</evidence>
<dbReference type="Gene3D" id="1.10.287.130">
    <property type="match status" value="1"/>
</dbReference>
<evidence type="ECO:0000256" key="1">
    <source>
        <dbReference type="ARBA" id="ARBA00022553"/>
    </source>
</evidence>
<gene>
    <name evidence="7" type="ORF">P153DRAFT_300481</name>
</gene>
<dbReference type="InterPro" id="IPR005467">
    <property type="entry name" value="His_kinase_dom"/>
</dbReference>
<evidence type="ECO:0000259" key="5">
    <source>
        <dbReference type="PROSITE" id="PS50110"/>
    </source>
</evidence>
<dbReference type="PANTHER" id="PTHR43719:SF30">
    <property type="entry name" value="TWO-COMPONENT SYSTEM RESPONSE REGULATOR"/>
    <property type="match status" value="1"/>
</dbReference>
<feature type="domain" description="Response regulatory" evidence="5">
    <location>
        <begin position="758"/>
        <end position="926"/>
    </location>
</feature>
<dbReference type="SMART" id="SM00388">
    <property type="entry name" value="HisKA"/>
    <property type="match status" value="1"/>
</dbReference>
<name>A0A6A6A3R1_9PLEO</name>
<dbReference type="InterPro" id="IPR001789">
    <property type="entry name" value="Sig_transdc_resp-reg_receiver"/>
</dbReference>
<dbReference type="InterPro" id="IPR000014">
    <property type="entry name" value="PAS"/>
</dbReference>
<evidence type="ECO:0000256" key="2">
    <source>
        <dbReference type="PROSITE-ProRule" id="PRU00169"/>
    </source>
</evidence>
<dbReference type="Pfam" id="PF00512">
    <property type="entry name" value="HisKA"/>
    <property type="match status" value="1"/>
</dbReference>
<evidence type="ECO:0000313" key="8">
    <source>
        <dbReference type="Proteomes" id="UP000799771"/>
    </source>
</evidence>
<dbReference type="Gene3D" id="3.30.450.20">
    <property type="entry name" value="PAS domain"/>
    <property type="match status" value="2"/>
</dbReference>